<dbReference type="KEGG" id="cpip:CJF12_15345"/>
<feature type="region of interest" description="Disordered" evidence="1">
    <location>
        <begin position="109"/>
        <end position="129"/>
    </location>
</feature>
<dbReference type="AlphaFoldDB" id="A0A086ARK0"/>
<dbReference type="eggNOG" id="COG3861">
    <property type="taxonomic scope" value="Bacteria"/>
</dbReference>
<reference evidence="2 3" key="1">
    <citation type="submission" date="2014-07" db="EMBL/GenBank/DDBJ databases">
        <title>Genome of Chryseobacterium piperi CTM.</title>
        <authorList>
            <person name="Pipes S.E."/>
            <person name="Stropko S.J."/>
            <person name="Newman J.D."/>
        </authorList>
    </citation>
    <scope>NUCLEOTIDE SEQUENCE [LARGE SCALE GENOMIC DNA]</scope>
    <source>
        <strain evidence="2 3">CTM</strain>
    </source>
</reference>
<evidence type="ECO:0008006" key="4">
    <source>
        <dbReference type="Google" id="ProtNLM"/>
    </source>
</evidence>
<dbReference type="EMBL" id="JPRJ01000039">
    <property type="protein sequence ID" value="KFF19314.1"/>
    <property type="molecule type" value="Genomic_DNA"/>
</dbReference>
<keyword evidence="3" id="KW-1185">Reference proteome</keyword>
<dbReference type="OrthoDB" id="1274046at2"/>
<dbReference type="STRING" id="558152.IQ37_16340"/>
<evidence type="ECO:0000256" key="1">
    <source>
        <dbReference type="SAM" id="MobiDB-lite"/>
    </source>
</evidence>
<comment type="caution">
    <text evidence="2">The sequence shown here is derived from an EMBL/GenBank/DDBJ whole genome shotgun (WGS) entry which is preliminary data.</text>
</comment>
<proteinExistence type="predicted"/>
<organism evidence="2 3">
    <name type="scientific">Chryseobacterium piperi</name>
    <dbReference type="NCBI Taxonomy" id="558152"/>
    <lineage>
        <taxon>Bacteria</taxon>
        <taxon>Pseudomonadati</taxon>
        <taxon>Bacteroidota</taxon>
        <taxon>Flavobacteriia</taxon>
        <taxon>Flavobacteriales</taxon>
        <taxon>Weeksellaceae</taxon>
        <taxon>Chryseobacterium group</taxon>
        <taxon>Chryseobacterium</taxon>
    </lineage>
</organism>
<sequence length="172" mass="19327">MAYTVISMFPANIDAEEVKKELQDQGFDEADIIVSKSKLENESSTDGYEDDEKTKSFWDHIFVNEIELLSAYREGSIGKVCIVVYTSSIEEAKKAKTVLNEHGAIEVTKEKSDHDHSTHRQDNSETAGLPEDVYNGIIAKARHNVYFLDSERVYSPNSRGMDARTDTLGSKD</sequence>
<protein>
    <recommendedName>
        <fullName evidence="4">General stress protein 17M-like domain-containing protein</fullName>
    </recommendedName>
</protein>
<evidence type="ECO:0000313" key="2">
    <source>
        <dbReference type="EMBL" id="KFF19314.1"/>
    </source>
</evidence>
<gene>
    <name evidence="2" type="ORF">IQ37_16340</name>
</gene>
<name>A0A086ARK0_9FLAO</name>
<dbReference type="RefSeq" id="WP_034686841.1">
    <property type="nucleotide sequence ID" value="NZ_CP023049.2"/>
</dbReference>
<feature type="compositionally biased region" description="Basic and acidic residues" evidence="1">
    <location>
        <begin position="109"/>
        <end position="123"/>
    </location>
</feature>
<dbReference type="Proteomes" id="UP000028709">
    <property type="component" value="Unassembled WGS sequence"/>
</dbReference>
<accession>A0A086ARK0</accession>
<evidence type="ECO:0000313" key="3">
    <source>
        <dbReference type="Proteomes" id="UP000028709"/>
    </source>
</evidence>